<dbReference type="Gene3D" id="3.30.450.40">
    <property type="match status" value="1"/>
</dbReference>
<protein>
    <submittedName>
        <fullName evidence="6">Helix-turn-helix domain-containing protein</fullName>
    </submittedName>
</protein>
<evidence type="ECO:0000259" key="4">
    <source>
        <dbReference type="PROSITE" id="PS51077"/>
    </source>
</evidence>
<proteinExistence type="predicted"/>
<dbReference type="SUPFAM" id="SSF55781">
    <property type="entry name" value="GAF domain-like"/>
    <property type="match status" value="1"/>
</dbReference>
<dbReference type="InterPro" id="IPR029016">
    <property type="entry name" value="GAF-like_dom_sf"/>
</dbReference>
<dbReference type="Pfam" id="PF01614">
    <property type="entry name" value="IclR_C"/>
    <property type="match status" value="1"/>
</dbReference>
<evidence type="ECO:0000259" key="5">
    <source>
        <dbReference type="PROSITE" id="PS51078"/>
    </source>
</evidence>
<evidence type="ECO:0000256" key="3">
    <source>
        <dbReference type="ARBA" id="ARBA00023163"/>
    </source>
</evidence>
<dbReference type="InterPro" id="IPR005471">
    <property type="entry name" value="Tscrpt_reg_IclR_N"/>
</dbReference>
<keyword evidence="2" id="KW-0238">DNA-binding</keyword>
<gene>
    <name evidence="6" type="ORF">NRP21_07965</name>
</gene>
<dbReference type="InterPro" id="IPR036390">
    <property type="entry name" value="WH_DNA-bd_sf"/>
</dbReference>
<dbReference type="EMBL" id="JANJOU010000004">
    <property type="protein sequence ID" value="MCR0981981.1"/>
    <property type="molecule type" value="Genomic_DNA"/>
</dbReference>
<dbReference type="SUPFAM" id="SSF46785">
    <property type="entry name" value="Winged helix' DNA-binding domain"/>
    <property type="match status" value="1"/>
</dbReference>
<dbReference type="InterPro" id="IPR014757">
    <property type="entry name" value="Tscrpt_reg_IclR_C"/>
</dbReference>
<dbReference type="InterPro" id="IPR050707">
    <property type="entry name" value="HTH_MetabolicPath_Reg"/>
</dbReference>
<comment type="caution">
    <text evidence="6">The sequence shown here is derived from an EMBL/GenBank/DDBJ whole genome shotgun (WGS) entry which is preliminary data.</text>
</comment>
<evidence type="ECO:0000256" key="2">
    <source>
        <dbReference type="ARBA" id="ARBA00023125"/>
    </source>
</evidence>
<keyword evidence="3" id="KW-0804">Transcription</keyword>
<evidence type="ECO:0000313" key="7">
    <source>
        <dbReference type="Proteomes" id="UP001524642"/>
    </source>
</evidence>
<name>A0ABT1X1K5_9PROT</name>
<dbReference type="PROSITE" id="PS51078">
    <property type="entry name" value="ICLR_ED"/>
    <property type="match status" value="1"/>
</dbReference>
<dbReference type="InterPro" id="IPR036388">
    <property type="entry name" value="WH-like_DNA-bd_sf"/>
</dbReference>
<dbReference type="Proteomes" id="UP001524642">
    <property type="component" value="Unassembled WGS sequence"/>
</dbReference>
<dbReference type="SMART" id="SM00346">
    <property type="entry name" value="HTH_ICLR"/>
    <property type="match status" value="1"/>
</dbReference>
<dbReference type="RefSeq" id="WP_257715651.1">
    <property type="nucleotide sequence ID" value="NZ_JANJOU010000004.1"/>
</dbReference>
<reference evidence="6 7" key="1">
    <citation type="submission" date="2022-06" db="EMBL/GenBank/DDBJ databases">
        <title>Roseomonas CN29.</title>
        <authorList>
            <person name="Cheng Y."/>
            <person name="He X."/>
        </authorList>
    </citation>
    <scope>NUCLEOTIDE SEQUENCE [LARGE SCALE GENOMIC DNA]</scope>
    <source>
        <strain evidence="6 7">CN29</strain>
    </source>
</reference>
<sequence length="233" mass="23948">MVRKADNAAEKPGNTLQTLDRGLQALSVIAGQPEGISVAALAARLEVHRAIAYRLATTLEMHGLIARDAAGALHLGAGILTLASRFGPQLRARAQPLLQELAGRSGAAAFLSVAQGEECVAVAVAEPEGRLLHIAYRVGNRHPLSRGAAGIAILAGRPEGAGDTDAVREARRSGVSITRSELQRGAVGVASPIPGLPGFEASLGVVALDDLDVDRASAWVTDCARRLGQAVAG</sequence>
<feature type="domain" description="HTH iclR-type" evidence="4">
    <location>
        <begin position="16"/>
        <end position="77"/>
    </location>
</feature>
<dbReference type="Pfam" id="PF09339">
    <property type="entry name" value="HTH_IclR"/>
    <property type="match status" value="1"/>
</dbReference>
<dbReference type="Gene3D" id="1.10.10.10">
    <property type="entry name" value="Winged helix-like DNA-binding domain superfamily/Winged helix DNA-binding domain"/>
    <property type="match status" value="1"/>
</dbReference>
<keyword evidence="1" id="KW-0805">Transcription regulation</keyword>
<feature type="domain" description="IclR-ED" evidence="5">
    <location>
        <begin position="71"/>
        <end position="233"/>
    </location>
</feature>
<accession>A0ABT1X1K5</accession>
<organism evidence="6 7">
    <name type="scientific">Roseomonas populi</name>
    <dbReference type="NCBI Taxonomy" id="3121582"/>
    <lineage>
        <taxon>Bacteria</taxon>
        <taxon>Pseudomonadati</taxon>
        <taxon>Pseudomonadota</taxon>
        <taxon>Alphaproteobacteria</taxon>
        <taxon>Acetobacterales</taxon>
        <taxon>Roseomonadaceae</taxon>
        <taxon>Roseomonas</taxon>
    </lineage>
</organism>
<dbReference type="PANTHER" id="PTHR30136">
    <property type="entry name" value="HELIX-TURN-HELIX TRANSCRIPTIONAL REGULATOR, ICLR FAMILY"/>
    <property type="match status" value="1"/>
</dbReference>
<evidence type="ECO:0000313" key="6">
    <source>
        <dbReference type="EMBL" id="MCR0981981.1"/>
    </source>
</evidence>
<keyword evidence="7" id="KW-1185">Reference proteome</keyword>
<dbReference type="PROSITE" id="PS51077">
    <property type="entry name" value="HTH_ICLR"/>
    <property type="match status" value="1"/>
</dbReference>
<dbReference type="PANTHER" id="PTHR30136:SF24">
    <property type="entry name" value="HTH-TYPE TRANSCRIPTIONAL REPRESSOR ALLR"/>
    <property type="match status" value="1"/>
</dbReference>
<evidence type="ECO:0000256" key="1">
    <source>
        <dbReference type="ARBA" id="ARBA00023015"/>
    </source>
</evidence>